<comment type="pathway">
    <text evidence="2 9">Cofactor biosynthesis; adenosylcobalamin biosynthesis.</text>
</comment>
<accession>A0A1G7I0H3</accession>
<reference evidence="10 11" key="1">
    <citation type="submission" date="2016-10" db="EMBL/GenBank/DDBJ databases">
        <authorList>
            <person name="de Groot N.N."/>
        </authorList>
    </citation>
    <scope>NUCLEOTIDE SEQUENCE [LARGE SCALE GENOMIC DNA]</scope>
    <source>
        <strain evidence="11">DSM 938 / 37b4</strain>
    </source>
</reference>
<comment type="similarity">
    <text evidence="3 9">Belongs to the CobD/CbiB family.</text>
</comment>
<dbReference type="GO" id="GO:0005886">
    <property type="term" value="C:plasma membrane"/>
    <property type="evidence" value="ECO:0007669"/>
    <property type="project" value="UniProtKB-SubCell"/>
</dbReference>
<comment type="subcellular location">
    <subcellularLocation>
        <location evidence="1 9">Cell membrane</location>
        <topology evidence="1 9">Multi-pass membrane protein</topology>
    </subcellularLocation>
</comment>
<evidence type="ECO:0000256" key="4">
    <source>
        <dbReference type="ARBA" id="ARBA00022475"/>
    </source>
</evidence>
<organism evidence="10 11">
    <name type="scientific">Rhodobacter capsulatus</name>
    <name type="common">Rhodopseudomonas capsulata</name>
    <dbReference type="NCBI Taxonomy" id="1061"/>
    <lineage>
        <taxon>Bacteria</taxon>
        <taxon>Pseudomonadati</taxon>
        <taxon>Pseudomonadota</taxon>
        <taxon>Alphaproteobacteria</taxon>
        <taxon>Rhodobacterales</taxon>
        <taxon>Rhodobacter group</taxon>
        <taxon>Rhodobacter</taxon>
    </lineage>
</organism>
<dbReference type="InterPro" id="IPR004485">
    <property type="entry name" value="Cobalamin_biosynth_CobD/CbiB"/>
</dbReference>
<name>A0A1G7I0H3_RHOCA</name>
<comment type="function">
    <text evidence="9">Converts cobyric acid to cobinamide by the addition of aminopropanol on the F carboxylic group.</text>
</comment>
<dbReference type="Pfam" id="PF03186">
    <property type="entry name" value="CobD_Cbib"/>
    <property type="match status" value="1"/>
</dbReference>
<evidence type="ECO:0000256" key="3">
    <source>
        <dbReference type="ARBA" id="ARBA00006263"/>
    </source>
</evidence>
<dbReference type="UniPathway" id="UPA00148"/>
<dbReference type="Proteomes" id="UP000183812">
    <property type="component" value="Unassembled WGS sequence"/>
</dbReference>
<evidence type="ECO:0000256" key="7">
    <source>
        <dbReference type="ARBA" id="ARBA00022989"/>
    </source>
</evidence>
<evidence type="ECO:0000256" key="2">
    <source>
        <dbReference type="ARBA" id="ARBA00004953"/>
    </source>
</evidence>
<dbReference type="GO" id="GO:0009236">
    <property type="term" value="P:cobalamin biosynthetic process"/>
    <property type="evidence" value="ECO:0007669"/>
    <property type="project" value="UniProtKB-UniRule"/>
</dbReference>
<dbReference type="HAMAP" id="MF_00024">
    <property type="entry name" value="CobD_CbiB"/>
    <property type="match status" value="1"/>
</dbReference>
<gene>
    <name evidence="9" type="primary">cobD</name>
    <name evidence="10" type="ORF">SAMN04244550_01621</name>
</gene>
<keyword evidence="6 9" id="KW-0812">Transmembrane</keyword>
<evidence type="ECO:0000256" key="9">
    <source>
        <dbReference type="HAMAP-Rule" id="MF_00024"/>
    </source>
</evidence>
<keyword evidence="4 9" id="KW-1003">Cell membrane</keyword>
<dbReference type="RefSeq" id="WP_074553470.1">
    <property type="nucleotide sequence ID" value="NZ_CP119563.1"/>
</dbReference>
<evidence type="ECO:0000313" key="11">
    <source>
        <dbReference type="Proteomes" id="UP000183812"/>
    </source>
</evidence>
<proteinExistence type="inferred from homology"/>
<dbReference type="NCBIfam" id="TIGR00380">
    <property type="entry name" value="cobal_cbiB"/>
    <property type="match status" value="1"/>
</dbReference>
<protein>
    <recommendedName>
        <fullName evidence="9">Cobalamin biosynthesis protein CobD</fullName>
    </recommendedName>
</protein>
<evidence type="ECO:0000256" key="1">
    <source>
        <dbReference type="ARBA" id="ARBA00004651"/>
    </source>
</evidence>
<sequence>MNFAAMMAVALVIDLALGWPDALYKRIGHPVTWIGALIARLEKGWNFKGRLRRLRGVLVALAVIGTTVVIASAVQLWLPAGWPGVLIGGILAWPFVALRSMHDHVAAVAKPLIAGDLPGARQAVSMIVGRDPSQLDQPGVARAALESLAENSSDGIVAPLFWGCVAGLPGIAGYKAINTLDSMIGHRTDRYEEFGWASARIDDLVNLIPARLTGLFFVLAAPCRGRALAVMQSDARSHRSPNAGWPEAAMAGALAIRLSGPRLYADRVAEEPWLNGTAPDPTPADLARGLALYRRAMAGMALAIGLGALFWSVL</sequence>
<feature type="transmembrane region" description="Helical" evidence="9">
    <location>
        <begin position="296"/>
        <end position="313"/>
    </location>
</feature>
<dbReference type="AlphaFoldDB" id="A0A1G7I0H3"/>
<keyword evidence="5 9" id="KW-0169">Cobalamin biosynthesis</keyword>
<dbReference type="GO" id="GO:0015420">
    <property type="term" value="F:ABC-type vitamin B12 transporter activity"/>
    <property type="evidence" value="ECO:0007669"/>
    <property type="project" value="UniProtKB-UniRule"/>
</dbReference>
<dbReference type="OrthoDB" id="9811967at2"/>
<evidence type="ECO:0000256" key="6">
    <source>
        <dbReference type="ARBA" id="ARBA00022692"/>
    </source>
</evidence>
<evidence type="ECO:0000256" key="8">
    <source>
        <dbReference type="ARBA" id="ARBA00023136"/>
    </source>
</evidence>
<dbReference type="PANTHER" id="PTHR34308:SF1">
    <property type="entry name" value="COBALAMIN BIOSYNTHESIS PROTEIN CBIB"/>
    <property type="match status" value="1"/>
</dbReference>
<comment type="caution">
    <text evidence="9">Lacks conserved residue(s) required for the propagation of feature annotation.</text>
</comment>
<keyword evidence="8 9" id="KW-0472">Membrane</keyword>
<dbReference type="EMBL" id="FNAY01000006">
    <property type="protein sequence ID" value="SDF06241.1"/>
    <property type="molecule type" value="Genomic_DNA"/>
</dbReference>
<evidence type="ECO:0000313" key="10">
    <source>
        <dbReference type="EMBL" id="SDF06241.1"/>
    </source>
</evidence>
<evidence type="ECO:0000256" key="5">
    <source>
        <dbReference type="ARBA" id="ARBA00022573"/>
    </source>
</evidence>
<dbReference type="PANTHER" id="PTHR34308">
    <property type="entry name" value="COBALAMIN BIOSYNTHESIS PROTEIN CBIB"/>
    <property type="match status" value="1"/>
</dbReference>
<feature type="transmembrane region" description="Helical" evidence="9">
    <location>
        <begin position="57"/>
        <end position="74"/>
    </location>
</feature>
<keyword evidence="7 9" id="KW-1133">Transmembrane helix</keyword>
<dbReference type="GO" id="GO:0048472">
    <property type="term" value="F:threonine-phosphate decarboxylase activity"/>
    <property type="evidence" value="ECO:0007669"/>
    <property type="project" value="InterPro"/>
</dbReference>